<comment type="caution">
    <text evidence="1">The sequence shown here is derived from an EMBL/GenBank/DDBJ whole genome shotgun (WGS) entry which is preliminary data.</text>
</comment>
<proteinExistence type="predicted"/>
<dbReference type="Proteomes" id="UP000481861">
    <property type="component" value="Unassembled WGS sequence"/>
</dbReference>
<dbReference type="EMBL" id="JAADJZ010000027">
    <property type="protein sequence ID" value="KAF2866637.1"/>
    <property type="molecule type" value="Genomic_DNA"/>
</dbReference>
<sequence>MAPIPVLACGKSVDIAKTVIDIVHPDYEVIHVVLNAQQGAIDIPRILSGAHPTDHTSNVGTQNYSKIPVAVVVGGGFDDADFKLMRDACDGEGVKTVPWLRHDRSTLTGPPSKEEMAAFAKNSAERVKKLMVDLKVGMEGGTSDGVHLF</sequence>
<name>A0A7C8HZT4_9PLEO</name>
<accession>A0A7C8HZT4</accession>
<gene>
    <name evidence="1" type="ORF">BDV95DRAFT_205159</name>
</gene>
<evidence type="ECO:0000313" key="1">
    <source>
        <dbReference type="EMBL" id="KAF2866637.1"/>
    </source>
</evidence>
<organism evidence="1 2">
    <name type="scientific">Massariosphaeria phaeospora</name>
    <dbReference type="NCBI Taxonomy" id="100035"/>
    <lineage>
        <taxon>Eukaryota</taxon>
        <taxon>Fungi</taxon>
        <taxon>Dikarya</taxon>
        <taxon>Ascomycota</taxon>
        <taxon>Pezizomycotina</taxon>
        <taxon>Dothideomycetes</taxon>
        <taxon>Pleosporomycetidae</taxon>
        <taxon>Pleosporales</taxon>
        <taxon>Pleosporales incertae sedis</taxon>
        <taxon>Massariosphaeria</taxon>
    </lineage>
</organism>
<protein>
    <submittedName>
        <fullName evidence="1">Uncharacterized protein</fullName>
    </submittedName>
</protein>
<dbReference type="AlphaFoldDB" id="A0A7C8HZT4"/>
<reference evidence="1 2" key="1">
    <citation type="submission" date="2020-01" db="EMBL/GenBank/DDBJ databases">
        <authorList>
            <consortium name="DOE Joint Genome Institute"/>
            <person name="Haridas S."/>
            <person name="Albert R."/>
            <person name="Binder M."/>
            <person name="Bloem J."/>
            <person name="Labutti K."/>
            <person name="Salamov A."/>
            <person name="Andreopoulos B."/>
            <person name="Baker S.E."/>
            <person name="Barry K."/>
            <person name="Bills G."/>
            <person name="Bluhm B.H."/>
            <person name="Cannon C."/>
            <person name="Castanera R."/>
            <person name="Culley D.E."/>
            <person name="Daum C."/>
            <person name="Ezra D."/>
            <person name="Gonzalez J.B."/>
            <person name="Henrissat B."/>
            <person name="Kuo A."/>
            <person name="Liang C."/>
            <person name="Lipzen A."/>
            <person name="Lutzoni F."/>
            <person name="Magnuson J."/>
            <person name="Mondo S."/>
            <person name="Nolan M."/>
            <person name="Ohm R."/>
            <person name="Pangilinan J."/>
            <person name="Park H.-J.H."/>
            <person name="Ramirez L."/>
            <person name="Alfaro M."/>
            <person name="Sun H."/>
            <person name="Tritt A."/>
            <person name="Yoshinaga Y."/>
            <person name="Zwiers L.-H.L."/>
            <person name="Turgeon B.G."/>
            <person name="Goodwin S.B."/>
            <person name="Spatafora J.W."/>
            <person name="Crous P.W."/>
            <person name="Grigoriev I.V."/>
        </authorList>
    </citation>
    <scope>NUCLEOTIDE SEQUENCE [LARGE SCALE GENOMIC DNA]</scope>
    <source>
        <strain evidence="1 2">CBS 611.86</strain>
    </source>
</reference>
<dbReference type="OrthoDB" id="3649348at2759"/>
<evidence type="ECO:0000313" key="2">
    <source>
        <dbReference type="Proteomes" id="UP000481861"/>
    </source>
</evidence>
<keyword evidence="2" id="KW-1185">Reference proteome</keyword>